<sequence length="339" mass="37996">MDEEAPDAHRNRIAAEGPGGYDGGRVREWEIGLPTDEELFPLNKLLVSPSLATAFRISPEPRRTAIDVDRAVHKTLTDLRSTLTSPVSASTLRSFLPFQSPVQNDDYGEAEEEEGEEEEEVEEIEEEEEDDEEEGSEATMPFEGEGDGVENPQRKSRRVEVSEEAELSALRAENSNDEQSARSQKRPRLVWTPQLHKRFVDVVTHLGIKNAVPKTIMQLMNVEGLTRENVASHLQKYRLYLKRKEGLSSEGPSSSDRLFASTPMPQSFREHHHQLPPQPPTVPVPYAVPTMLPMPIYGVPHGNPMVMMPYVNNHQVGGGFHGFEAPHHFGAIGERPTDR</sequence>
<keyword evidence="2" id="KW-0805">Transcription regulation</keyword>
<organism evidence="8 9">
    <name type="scientific">Zingiber officinale</name>
    <name type="common">Ginger</name>
    <name type="synonym">Amomum zingiber</name>
    <dbReference type="NCBI Taxonomy" id="94328"/>
    <lineage>
        <taxon>Eukaryota</taxon>
        <taxon>Viridiplantae</taxon>
        <taxon>Streptophyta</taxon>
        <taxon>Embryophyta</taxon>
        <taxon>Tracheophyta</taxon>
        <taxon>Spermatophyta</taxon>
        <taxon>Magnoliopsida</taxon>
        <taxon>Liliopsida</taxon>
        <taxon>Zingiberales</taxon>
        <taxon>Zingiberaceae</taxon>
        <taxon>Zingiber</taxon>
    </lineage>
</organism>
<evidence type="ECO:0000256" key="5">
    <source>
        <dbReference type="ARBA" id="ARBA00023242"/>
    </source>
</evidence>
<dbReference type="PROSITE" id="PS51294">
    <property type="entry name" value="HTH_MYB"/>
    <property type="match status" value="1"/>
</dbReference>
<dbReference type="NCBIfam" id="TIGR01557">
    <property type="entry name" value="myb_SHAQKYF"/>
    <property type="match status" value="1"/>
</dbReference>
<dbReference type="InterPro" id="IPR044841">
    <property type="entry name" value="LUX/BOA-like"/>
</dbReference>
<keyword evidence="3" id="KW-0238">DNA-binding</keyword>
<accession>A0A8J5HKH0</accession>
<feature type="compositionally biased region" description="Basic and acidic residues" evidence="6">
    <location>
        <begin position="1"/>
        <end position="10"/>
    </location>
</feature>
<proteinExistence type="predicted"/>
<dbReference type="Gene3D" id="1.10.10.60">
    <property type="entry name" value="Homeodomain-like"/>
    <property type="match status" value="1"/>
</dbReference>
<gene>
    <name evidence="8" type="ORF">ZIOFF_018109</name>
</gene>
<dbReference type="AlphaFoldDB" id="A0A8J5HKH0"/>
<comment type="subcellular location">
    <subcellularLocation>
        <location evidence="1">Nucleus</location>
    </subcellularLocation>
</comment>
<evidence type="ECO:0000256" key="1">
    <source>
        <dbReference type="ARBA" id="ARBA00004123"/>
    </source>
</evidence>
<evidence type="ECO:0000256" key="3">
    <source>
        <dbReference type="ARBA" id="ARBA00023125"/>
    </source>
</evidence>
<comment type="caution">
    <text evidence="8">The sequence shown here is derived from an EMBL/GenBank/DDBJ whole genome shotgun (WGS) entry which is preliminary data.</text>
</comment>
<dbReference type="SUPFAM" id="SSF46689">
    <property type="entry name" value="Homeodomain-like"/>
    <property type="match status" value="1"/>
</dbReference>
<dbReference type="PANTHER" id="PTHR31442">
    <property type="entry name" value="HOMEODOMAIN-LIKE SUPERFAMILY PROTEIN-RELATED"/>
    <property type="match status" value="1"/>
</dbReference>
<dbReference type="EMBL" id="JACMSC010000005">
    <property type="protein sequence ID" value="KAG6521043.1"/>
    <property type="molecule type" value="Genomic_DNA"/>
</dbReference>
<dbReference type="GO" id="GO:0005634">
    <property type="term" value="C:nucleus"/>
    <property type="evidence" value="ECO:0007669"/>
    <property type="project" value="UniProtKB-SubCell"/>
</dbReference>
<evidence type="ECO:0000313" key="9">
    <source>
        <dbReference type="Proteomes" id="UP000734854"/>
    </source>
</evidence>
<feature type="region of interest" description="Disordered" evidence="6">
    <location>
        <begin position="1"/>
        <end position="25"/>
    </location>
</feature>
<dbReference type="InterPro" id="IPR006447">
    <property type="entry name" value="Myb_dom_plants"/>
</dbReference>
<reference evidence="8 9" key="1">
    <citation type="submission" date="2020-08" db="EMBL/GenBank/DDBJ databases">
        <title>Plant Genome Project.</title>
        <authorList>
            <person name="Zhang R.-G."/>
        </authorList>
    </citation>
    <scope>NUCLEOTIDE SEQUENCE [LARGE SCALE GENOMIC DNA]</scope>
    <source>
        <tissue evidence="8">Rhizome</tissue>
    </source>
</reference>
<evidence type="ECO:0000256" key="6">
    <source>
        <dbReference type="SAM" id="MobiDB-lite"/>
    </source>
</evidence>
<dbReference type="InterPro" id="IPR001005">
    <property type="entry name" value="SANT/Myb"/>
</dbReference>
<dbReference type="Proteomes" id="UP000734854">
    <property type="component" value="Unassembled WGS sequence"/>
</dbReference>
<feature type="compositionally biased region" description="Acidic residues" evidence="6">
    <location>
        <begin position="106"/>
        <end position="136"/>
    </location>
</feature>
<dbReference type="InterPro" id="IPR009057">
    <property type="entry name" value="Homeodomain-like_sf"/>
</dbReference>
<keyword evidence="5" id="KW-0539">Nucleus</keyword>
<evidence type="ECO:0000259" key="7">
    <source>
        <dbReference type="PROSITE" id="PS51294"/>
    </source>
</evidence>
<dbReference type="InterPro" id="IPR017930">
    <property type="entry name" value="Myb_dom"/>
</dbReference>
<dbReference type="PANTHER" id="PTHR31442:SF21">
    <property type="entry name" value="TRANSCRIPTION FACTOR BOA-RELATED"/>
    <property type="match status" value="1"/>
</dbReference>
<feature type="domain" description="HTH myb-type" evidence="7">
    <location>
        <begin position="183"/>
        <end position="242"/>
    </location>
</feature>
<name>A0A8J5HKH0_ZINOF</name>
<feature type="region of interest" description="Disordered" evidence="6">
    <location>
        <begin position="245"/>
        <end position="278"/>
    </location>
</feature>
<evidence type="ECO:0000256" key="2">
    <source>
        <dbReference type="ARBA" id="ARBA00023015"/>
    </source>
</evidence>
<keyword evidence="9" id="KW-1185">Reference proteome</keyword>
<evidence type="ECO:0000313" key="8">
    <source>
        <dbReference type="EMBL" id="KAG6521043.1"/>
    </source>
</evidence>
<keyword evidence="4" id="KW-0804">Transcription</keyword>
<dbReference type="Pfam" id="PF00249">
    <property type="entry name" value="Myb_DNA-binding"/>
    <property type="match status" value="1"/>
</dbReference>
<protein>
    <recommendedName>
        <fullName evidence="7">HTH myb-type domain-containing protein</fullName>
    </recommendedName>
</protein>
<dbReference type="GO" id="GO:0003677">
    <property type="term" value="F:DNA binding"/>
    <property type="evidence" value="ECO:0007669"/>
    <property type="project" value="UniProtKB-KW"/>
</dbReference>
<dbReference type="FunFam" id="1.10.10.60:FF:000007">
    <property type="entry name" value="Two-component response regulator"/>
    <property type="match status" value="1"/>
</dbReference>
<evidence type="ECO:0000256" key="4">
    <source>
        <dbReference type="ARBA" id="ARBA00023163"/>
    </source>
</evidence>
<feature type="region of interest" description="Disordered" evidence="6">
    <location>
        <begin position="96"/>
        <end position="162"/>
    </location>
</feature>
<dbReference type="GO" id="GO:0003700">
    <property type="term" value="F:DNA-binding transcription factor activity"/>
    <property type="evidence" value="ECO:0007669"/>
    <property type="project" value="InterPro"/>
</dbReference>